<dbReference type="EMBL" id="JBCDNA010000001">
    <property type="protein sequence ID" value="MEL4454355.1"/>
    <property type="molecule type" value="Genomic_DNA"/>
</dbReference>
<keyword evidence="3" id="KW-1185">Reference proteome</keyword>
<comment type="caution">
    <text evidence="2">The sequence shown here is derived from an EMBL/GenBank/DDBJ whole genome shotgun (WGS) entry which is preliminary data.</text>
</comment>
<evidence type="ECO:0000313" key="2">
    <source>
        <dbReference type="EMBL" id="MEL4454355.1"/>
    </source>
</evidence>
<dbReference type="Proteomes" id="UP001474120">
    <property type="component" value="Unassembled WGS sequence"/>
</dbReference>
<evidence type="ECO:0000313" key="3">
    <source>
        <dbReference type="Proteomes" id="UP001474120"/>
    </source>
</evidence>
<sequence>MKNILTYSLIAIFTLILLSCEKEKKSVEKTAAQTSYVIDALNSTVQWTAYKTTDKVPVKGTFKEINIKNMNEATSAPASLEGLEFEIPVSSIFTNDTIRDSKLNTFFFAIMENTLSLKGVFSVENENTGNLALTMNGLTKDLPFSYEMSQDTILIDTKMDLNIWQTQDALESLHQACLALHTGPDGVSKTWDEVAISAKILTIQK</sequence>
<dbReference type="InterPro" id="IPR007372">
    <property type="entry name" value="Lipid/polyisoprenoid-bd_YceI"/>
</dbReference>
<evidence type="ECO:0000259" key="1">
    <source>
        <dbReference type="Pfam" id="PF04264"/>
    </source>
</evidence>
<name>A0ABU9KW08_9FLAO</name>
<dbReference type="SUPFAM" id="SSF101874">
    <property type="entry name" value="YceI-like"/>
    <property type="match status" value="1"/>
</dbReference>
<proteinExistence type="predicted"/>
<dbReference type="Pfam" id="PF04264">
    <property type="entry name" value="YceI"/>
    <property type="match status" value="1"/>
</dbReference>
<dbReference type="Gene3D" id="2.40.128.110">
    <property type="entry name" value="Lipid/polyisoprenoid-binding, YceI-like"/>
    <property type="match status" value="1"/>
</dbReference>
<accession>A0ABU9KW08</accession>
<reference evidence="2 3" key="1">
    <citation type="submission" date="2024-04" db="EMBL/GenBank/DDBJ databases">
        <title>whole genome sequencing of Lutimonas vermicola strain IMCC1616.</title>
        <authorList>
            <person name="Bae S.S."/>
        </authorList>
    </citation>
    <scope>NUCLEOTIDE SEQUENCE [LARGE SCALE GENOMIC DNA]</scope>
    <source>
        <strain evidence="2 3">IMCC1616</strain>
    </source>
</reference>
<dbReference type="RefSeq" id="WP_342157883.1">
    <property type="nucleotide sequence ID" value="NZ_JBCDNA010000001.1"/>
</dbReference>
<gene>
    <name evidence="2" type="ORF">AABB81_00495</name>
</gene>
<dbReference type="InterPro" id="IPR036761">
    <property type="entry name" value="TTHA0802/YceI-like_sf"/>
</dbReference>
<feature type="domain" description="Lipid/polyisoprenoid-binding YceI-like" evidence="1">
    <location>
        <begin position="36"/>
        <end position="165"/>
    </location>
</feature>
<dbReference type="PROSITE" id="PS51257">
    <property type="entry name" value="PROKAR_LIPOPROTEIN"/>
    <property type="match status" value="1"/>
</dbReference>
<organism evidence="2 3">
    <name type="scientific">Lutimonas vermicola</name>
    <dbReference type="NCBI Taxonomy" id="414288"/>
    <lineage>
        <taxon>Bacteria</taxon>
        <taxon>Pseudomonadati</taxon>
        <taxon>Bacteroidota</taxon>
        <taxon>Flavobacteriia</taxon>
        <taxon>Flavobacteriales</taxon>
        <taxon>Flavobacteriaceae</taxon>
        <taxon>Lutimonas</taxon>
    </lineage>
</organism>
<protein>
    <submittedName>
        <fullName evidence="2">YceI family protein</fullName>
    </submittedName>
</protein>